<organism evidence="10 11">
    <name type="scientific">Sesamum indicum</name>
    <name type="common">Oriental sesame</name>
    <name type="synonym">Sesamum orientale</name>
    <dbReference type="NCBI Taxonomy" id="4182"/>
    <lineage>
        <taxon>Eukaryota</taxon>
        <taxon>Viridiplantae</taxon>
        <taxon>Streptophyta</taxon>
        <taxon>Embryophyta</taxon>
        <taxon>Tracheophyta</taxon>
        <taxon>Spermatophyta</taxon>
        <taxon>Magnoliopsida</taxon>
        <taxon>eudicotyledons</taxon>
        <taxon>Gunneridae</taxon>
        <taxon>Pentapetalae</taxon>
        <taxon>asterids</taxon>
        <taxon>lamiids</taxon>
        <taxon>Lamiales</taxon>
        <taxon>Pedaliaceae</taxon>
        <taxon>Sesamum</taxon>
    </lineage>
</organism>
<evidence type="ECO:0000256" key="1">
    <source>
        <dbReference type="ARBA" id="ARBA00022723"/>
    </source>
</evidence>
<dbReference type="PROSITE" id="PS50157">
    <property type="entry name" value="ZINC_FINGER_C2H2_2"/>
    <property type="match status" value="1"/>
</dbReference>
<proteinExistence type="predicted"/>
<dbReference type="SUPFAM" id="SSF57667">
    <property type="entry name" value="beta-beta-alpha zinc fingers"/>
    <property type="match status" value="1"/>
</dbReference>
<dbReference type="GeneID" id="105172831"/>
<evidence type="ECO:0000313" key="11">
    <source>
        <dbReference type="RefSeq" id="XP_011092709.1"/>
    </source>
</evidence>
<feature type="region of interest" description="Disordered" evidence="8">
    <location>
        <begin position="165"/>
        <end position="193"/>
    </location>
</feature>
<dbReference type="RefSeq" id="XP_011092709.1">
    <property type="nucleotide sequence ID" value="XM_011094407.1"/>
</dbReference>
<dbReference type="InterPro" id="IPR013087">
    <property type="entry name" value="Znf_C2H2_type"/>
</dbReference>
<evidence type="ECO:0000256" key="5">
    <source>
        <dbReference type="ARBA" id="ARBA00023015"/>
    </source>
</evidence>
<reference evidence="11" key="1">
    <citation type="submission" date="2025-08" db="UniProtKB">
        <authorList>
            <consortium name="RefSeq"/>
        </authorList>
    </citation>
    <scope>IDENTIFICATION</scope>
</reference>
<feature type="compositionally biased region" description="Polar residues" evidence="8">
    <location>
        <begin position="176"/>
        <end position="191"/>
    </location>
</feature>
<evidence type="ECO:0000256" key="4">
    <source>
        <dbReference type="ARBA" id="ARBA00022833"/>
    </source>
</evidence>
<evidence type="ECO:0000313" key="10">
    <source>
        <dbReference type="Proteomes" id="UP000504604"/>
    </source>
</evidence>
<dbReference type="GO" id="GO:0000976">
    <property type="term" value="F:transcription cis-regulatory region binding"/>
    <property type="evidence" value="ECO:0007669"/>
    <property type="project" value="TreeGrafter"/>
</dbReference>
<name>A0A6I9TYZ6_SESIN</name>
<dbReference type="Gramene" id="SIN_1026156.t">
    <property type="protein sequence ID" value="SIN_1026156.t.cds1"/>
    <property type="gene ID" value="SIN_1026156"/>
</dbReference>
<keyword evidence="10" id="KW-1185">Reference proteome</keyword>
<evidence type="ECO:0000256" key="6">
    <source>
        <dbReference type="ARBA" id="ARBA00023163"/>
    </source>
</evidence>
<dbReference type="PANTHER" id="PTHR45988:SF1">
    <property type="entry name" value="ZINC FINGER PROTEIN AZF2"/>
    <property type="match status" value="1"/>
</dbReference>
<dbReference type="Gene3D" id="3.30.160.60">
    <property type="entry name" value="Classic Zinc Finger"/>
    <property type="match status" value="1"/>
</dbReference>
<evidence type="ECO:0000256" key="8">
    <source>
        <dbReference type="SAM" id="MobiDB-lite"/>
    </source>
</evidence>
<keyword evidence="1" id="KW-0479">Metal-binding</keyword>
<evidence type="ECO:0000256" key="2">
    <source>
        <dbReference type="ARBA" id="ARBA00022737"/>
    </source>
</evidence>
<keyword evidence="5" id="KW-0805">Transcription regulation</keyword>
<dbReference type="SMART" id="SM00355">
    <property type="entry name" value="ZnF_C2H2"/>
    <property type="match status" value="2"/>
</dbReference>
<dbReference type="InterPro" id="IPR036236">
    <property type="entry name" value="Znf_C2H2_sf"/>
</dbReference>
<keyword evidence="6" id="KW-0804">Transcription</keyword>
<dbReference type="GO" id="GO:0008270">
    <property type="term" value="F:zinc ion binding"/>
    <property type="evidence" value="ECO:0007669"/>
    <property type="project" value="UniProtKB-KW"/>
</dbReference>
<evidence type="ECO:0000256" key="7">
    <source>
        <dbReference type="PROSITE-ProRule" id="PRU00042"/>
    </source>
</evidence>
<gene>
    <name evidence="11" type="primary">LOC105172831</name>
</gene>
<feature type="region of interest" description="Disordered" evidence="8">
    <location>
        <begin position="121"/>
        <end position="142"/>
    </location>
</feature>
<keyword evidence="3 7" id="KW-0863">Zinc-finger</keyword>
<feature type="domain" description="C2H2-type" evidence="9">
    <location>
        <begin position="198"/>
        <end position="220"/>
    </location>
</feature>
<dbReference type="AlphaFoldDB" id="A0A6I9TYZ6"/>
<feature type="region of interest" description="Disordered" evidence="8">
    <location>
        <begin position="84"/>
        <end position="107"/>
    </location>
</feature>
<dbReference type="GO" id="GO:0003700">
    <property type="term" value="F:DNA-binding transcription factor activity"/>
    <property type="evidence" value="ECO:0007669"/>
    <property type="project" value="InterPro"/>
</dbReference>
<dbReference type="InParanoid" id="A0A6I9TYZ6"/>
<dbReference type="Proteomes" id="UP000504604">
    <property type="component" value="Linkage group LG10"/>
</dbReference>
<dbReference type="Pfam" id="PF13912">
    <property type="entry name" value="zf-C2H2_6"/>
    <property type="match status" value="2"/>
</dbReference>
<dbReference type="OrthoDB" id="1746508at2759"/>
<sequence>MGSKIVSAMPPWAAVVPPTQHCRRRFFDDVDQPPSVDSWPEAKRIKIMDDCVTEEEEFVADCLLMLARSGGGFCIASSSTEANSSSVAGSMEGNQPTAAVDTKKDQEHSYSTDAAIITASSSAAERNATVSSDTNTSSTTVRSSALKNSHECNICGKICPSHQALGGHKTSHRPKPQSTPLSSSNSRQRNAVPSGRIHQCIICEKIFPTGQALGGHMRKHYEGTIGGGGSSRVTVSVNRKFDLNLPPPPEFGSEDVESA</sequence>
<dbReference type="InterPro" id="IPR044653">
    <property type="entry name" value="AZF1/2/3-like"/>
</dbReference>
<keyword evidence="4" id="KW-0862">Zinc</keyword>
<evidence type="ECO:0000256" key="3">
    <source>
        <dbReference type="ARBA" id="ARBA00022771"/>
    </source>
</evidence>
<accession>A0A6I9TYZ6</accession>
<protein>
    <submittedName>
        <fullName evidence="11">Zinc finger protein ZAT6-like</fullName>
    </submittedName>
</protein>
<dbReference type="KEGG" id="sind:105172831"/>
<dbReference type="PROSITE" id="PS00028">
    <property type="entry name" value="ZINC_FINGER_C2H2_1"/>
    <property type="match status" value="2"/>
</dbReference>
<keyword evidence="2" id="KW-0677">Repeat</keyword>
<dbReference type="PANTHER" id="PTHR45988">
    <property type="entry name" value="C2H2 TYPE ZINC FINGER TRANSCRIPTION FACTOR FAMILY-RELATED"/>
    <property type="match status" value="1"/>
</dbReference>
<evidence type="ECO:0000259" key="9">
    <source>
        <dbReference type="PROSITE" id="PS50157"/>
    </source>
</evidence>
<dbReference type="GO" id="GO:0005634">
    <property type="term" value="C:nucleus"/>
    <property type="evidence" value="ECO:0007669"/>
    <property type="project" value="TreeGrafter"/>
</dbReference>